<dbReference type="Pfam" id="PF01758">
    <property type="entry name" value="SBF"/>
    <property type="match status" value="1"/>
</dbReference>
<feature type="transmembrane region" description="Helical" evidence="8">
    <location>
        <begin position="69"/>
        <end position="93"/>
    </location>
</feature>
<dbReference type="PANTHER" id="PTHR43057">
    <property type="entry name" value="ARSENITE EFFLUX TRANSPORTER"/>
    <property type="match status" value="1"/>
</dbReference>
<keyword evidence="3" id="KW-0813">Transport</keyword>
<evidence type="ECO:0000256" key="5">
    <source>
        <dbReference type="ARBA" id="ARBA00022692"/>
    </source>
</evidence>
<evidence type="ECO:0000256" key="2">
    <source>
        <dbReference type="ARBA" id="ARBA00010110"/>
    </source>
</evidence>
<proteinExistence type="inferred from homology"/>
<feature type="transmembrane region" description="Helical" evidence="8">
    <location>
        <begin position="35"/>
        <end position="57"/>
    </location>
</feature>
<comment type="similarity">
    <text evidence="2">Belongs to the arsenical resistance-3 (ACR3) (TC 2.A.59) family.</text>
</comment>
<evidence type="ECO:0000313" key="9">
    <source>
        <dbReference type="EMBL" id="APT74849.1"/>
    </source>
</evidence>
<evidence type="ECO:0000256" key="8">
    <source>
        <dbReference type="SAM" id="Phobius"/>
    </source>
</evidence>
<dbReference type="EMBL" id="CP007389">
    <property type="protein sequence ID" value="APT74849.1"/>
    <property type="molecule type" value="Genomic_DNA"/>
</dbReference>
<protein>
    <submittedName>
        <fullName evidence="9">Uncharacterized protein</fullName>
    </submittedName>
</protein>
<evidence type="ECO:0000256" key="3">
    <source>
        <dbReference type="ARBA" id="ARBA00022448"/>
    </source>
</evidence>
<keyword evidence="7 8" id="KW-0472">Membrane</keyword>
<evidence type="ECO:0000256" key="1">
    <source>
        <dbReference type="ARBA" id="ARBA00004651"/>
    </source>
</evidence>
<evidence type="ECO:0000256" key="4">
    <source>
        <dbReference type="ARBA" id="ARBA00022475"/>
    </source>
</evidence>
<dbReference type="InterPro" id="IPR004706">
    <property type="entry name" value="Arsenical-R_Acr3"/>
</dbReference>
<sequence length="105" mass="12124">MFSIFIFVLIPLIAAIITRQQVIKKKGKNYFERKFIPNFSTISIIGLLLTLVLLFSFQGKTIEKNFVHILLISVPLIIQTFLFSLLVIFGHIFGKFLIQLQLQLL</sequence>
<accession>A0ABM6GGV8</accession>
<evidence type="ECO:0000256" key="6">
    <source>
        <dbReference type="ARBA" id="ARBA00022989"/>
    </source>
</evidence>
<reference evidence="9 10" key="1">
    <citation type="submission" date="2014-02" db="EMBL/GenBank/DDBJ databases">
        <title>Diversity of Thermotogales isolates from hydrothermal vents.</title>
        <authorList>
            <person name="Haverkamp T.H.A."/>
            <person name="Lossouarn J."/>
            <person name="Geslin C."/>
            <person name="Nesbo C.L."/>
        </authorList>
    </citation>
    <scope>NUCLEOTIDE SEQUENCE [LARGE SCALE GENOMIC DNA]</scope>
    <source>
        <strain evidence="9 10">431</strain>
    </source>
</reference>
<gene>
    <name evidence="9" type="ORF">BW47_04140</name>
</gene>
<keyword evidence="10" id="KW-1185">Reference proteome</keyword>
<dbReference type="Gene3D" id="1.20.1530.20">
    <property type="match status" value="1"/>
</dbReference>
<keyword evidence="5 8" id="KW-0812">Transmembrane</keyword>
<keyword evidence="6 8" id="KW-1133">Transmembrane helix</keyword>
<evidence type="ECO:0000313" key="10">
    <source>
        <dbReference type="Proteomes" id="UP000185490"/>
    </source>
</evidence>
<name>A0ABM6GGV8_9BACT</name>
<dbReference type="Proteomes" id="UP000185490">
    <property type="component" value="Chromosome"/>
</dbReference>
<evidence type="ECO:0000256" key="7">
    <source>
        <dbReference type="ARBA" id="ARBA00023136"/>
    </source>
</evidence>
<organism evidence="9 10">
    <name type="scientific">Thermosipho melanesiensis</name>
    <dbReference type="NCBI Taxonomy" id="46541"/>
    <lineage>
        <taxon>Bacteria</taxon>
        <taxon>Thermotogati</taxon>
        <taxon>Thermotogota</taxon>
        <taxon>Thermotogae</taxon>
        <taxon>Thermotogales</taxon>
        <taxon>Fervidobacteriaceae</taxon>
        <taxon>Thermosipho</taxon>
    </lineage>
</organism>
<keyword evidence="4" id="KW-1003">Cell membrane</keyword>
<dbReference type="InterPro" id="IPR002657">
    <property type="entry name" value="BilAc:Na_symport/Acr3"/>
</dbReference>
<dbReference type="InterPro" id="IPR038770">
    <property type="entry name" value="Na+/solute_symporter_sf"/>
</dbReference>
<comment type="subcellular location">
    <subcellularLocation>
        <location evidence="1">Cell membrane</location>
        <topology evidence="1">Multi-pass membrane protein</topology>
    </subcellularLocation>
</comment>
<dbReference type="PANTHER" id="PTHR43057:SF1">
    <property type="entry name" value="ARSENICAL-RESISTANCE PROTEIN 3"/>
    <property type="match status" value="1"/>
</dbReference>